<reference evidence="3" key="1">
    <citation type="submission" date="2017-03" db="EMBL/GenBank/DDBJ databases">
        <authorList>
            <person name="Monnet C."/>
        </authorList>
    </citation>
    <scope>NUCLEOTIDE SEQUENCE [LARGE SCALE GENOMIC DNA]</scope>
    <source>
        <strain evidence="3">ATCC 49514</strain>
    </source>
</reference>
<sequence length="273" mass="30089">MTTAPNTPERTARPARAQAILTVLEVTEVTPHLVRIRFGGDDTFDNITVNDATDKYVKLLFADSAHGLVPPYDLDELREQAPEKLPSRRTYTVREIDVDEKWLSIDFVIHDDAGIAGPWAKNAAPGDRLVLFGAGGKYAPAAESDWHLFIADLSAIPAVSTALEAMPADARGVIIAHVAEAADRVLPEMPAGIEVKWVDSYDELISSVQELEWLAGTPQVFAHGEREAIKSIRKVLKEREVPREALSISAYWADGRAEDQFQAEKREPIGKID</sequence>
<evidence type="ECO:0000259" key="1">
    <source>
        <dbReference type="PROSITE" id="PS51384"/>
    </source>
</evidence>
<name>A0A2H1IBF8_9MICO</name>
<dbReference type="Pfam" id="PF08021">
    <property type="entry name" value="FAD_binding_9"/>
    <property type="match status" value="1"/>
</dbReference>
<dbReference type="InterPro" id="IPR017927">
    <property type="entry name" value="FAD-bd_FR_type"/>
</dbReference>
<dbReference type="Pfam" id="PF04954">
    <property type="entry name" value="SIP"/>
    <property type="match status" value="1"/>
</dbReference>
<dbReference type="Proteomes" id="UP000234382">
    <property type="component" value="Unassembled WGS sequence"/>
</dbReference>
<dbReference type="InterPro" id="IPR013113">
    <property type="entry name" value="SIP_FAD-bd"/>
</dbReference>
<dbReference type="InterPro" id="IPR039261">
    <property type="entry name" value="FNR_nucleotide-bd"/>
</dbReference>
<gene>
    <name evidence="2" type="ORF">BI49514_00759</name>
</gene>
<dbReference type="InterPro" id="IPR039374">
    <property type="entry name" value="SIP_fam"/>
</dbReference>
<dbReference type="GO" id="GO:0016491">
    <property type="term" value="F:oxidoreductase activity"/>
    <property type="evidence" value="ECO:0007669"/>
    <property type="project" value="InterPro"/>
</dbReference>
<dbReference type="SUPFAM" id="SSF63380">
    <property type="entry name" value="Riboflavin synthase domain-like"/>
    <property type="match status" value="1"/>
</dbReference>
<dbReference type="RefSeq" id="WP_101544442.1">
    <property type="nucleotide sequence ID" value="NZ_FXYX01000003.1"/>
</dbReference>
<dbReference type="InterPro" id="IPR007037">
    <property type="entry name" value="SIP_rossman_dom"/>
</dbReference>
<dbReference type="PROSITE" id="PS51384">
    <property type="entry name" value="FAD_FR"/>
    <property type="match status" value="1"/>
</dbReference>
<dbReference type="EMBL" id="FXYX01000003">
    <property type="protein sequence ID" value="SMX72440.1"/>
    <property type="molecule type" value="Genomic_DNA"/>
</dbReference>
<keyword evidence="3" id="KW-1185">Reference proteome</keyword>
<accession>A0A2H1IBF8</accession>
<proteinExistence type="predicted"/>
<dbReference type="CDD" id="cd06193">
    <property type="entry name" value="siderophore_interacting"/>
    <property type="match status" value="1"/>
</dbReference>
<evidence type="ECO:0000313" key="2">
    <source>
        <dbReference type="EMBL" id="SMX72440.1"/>
    </source>
</evidence>
<dbReference type="PANTHER" id="PTHR30157:SF0">
    <property type="entry name" value="NADPH-DEPENDENT FERRIC-CHELATE REDUCTASE"/>
    <property type="match status" value="1"/>
</dbReference>
<dbReference type="Gene3D" id="3.40.50.80">
    <property type="entry name" value="Nucleotide-binding domain of ferredoxin-NADP reductase (FNR) module"/>
    <property type="match status" value="1"/>
</dbReference>
<feature type="domain" description="FAD-binding FR-type" evidence="1">
    <location>
        <begin position="16"/>
        <end position="141"/>
    </location>
</feature>
<evidence type="ECO:0000313" key="3">
    <source>
        <dbReference type="Proteomes" id="UP000234382"/>
    </source>
</evidence>
<dbReference type="InterPro" id="IPR017938">
    <property type="entry name" value="Riboflavin_synthase-like_b-brl"/>
</dbReference>
<dbReference type="Gene3D" id="2.40.30.10">
    <property type="entry name" value="Translation factors"/>
    <property type="match status" value="1"/>
</dbReference>
<protein>
    <submittedName>
        <fullName evidence="2">NADPH-dependent ferric siderophore reductase, contains FAD-binding and SIP domains</fullName>
    </submittedName>
</protein>
<dbReference type="AlphaFoldDB" id="A0A2H1IBF8"/>
<organism evidence="2 3">
    <name type="scientific">Brevibacterium iodinum ATCC 49514</name>
    <dbReference type="NCBI Taxonomy" id="1255616"/>
    <lineage>
        <taxon>Bacteria</taxon>
        <taxon>Bacillati</taxon>
        <taxon>Actinomycetota</taxon>
        <taxon>Actinomycetes</taxon>
        <taxon>Micrococcales</taxon>
        <taxon>Brevibacteriaceae</taxon>
        <taxon>Brevibacterium</taxon>
    </lineage>
</organism>
<dbReference type="PANTHER" id="PTHR30157">
    <property type="entry name" value="FERRIC REDUCTASE, NADPH-DEPENDENT"/>
    <property type="match status" value="1"/>
</dbReference>